<comment type="caution">
    <text evidence="3">The sequence shown here is derived from an EMBL/GenBank/DDBJ whole genome shotgun (WGS) entry which is preliminary data.</text>
</comment>
<dbReference type="PANTHER" id="PTHR43566:SF2">
    <property type="entry name" value="DUF4143 DOMAIN-CONTAINING PROTEIN"/>
    <property type="match status" value="1"/>
</dbReference>
<dbReference type="Pfam" id="PF13173">
    <property type="entry name" value="AAA_14"/>
    <property type="match status" value="1"/>
</dbReference>
<protein>
    <recommendedName>
        <fullName evidence="5">ATP-binding protein</fullName>
    </recommendedName>
</protein>
<reference evidence="3 4" key="1">
    <citation type="submission" date="2018-01" db="EMBL/GenBank/DDBJ databases">
        <title>Draft genome sequence of Jiangella sp. GTF31.</title>
        <authorList>
            <person name="Sahin N."/>
            <person name="Ay H."/>
            <person name="Saygin H."/>
        </authorList>
    </citation>
    <scope>NUCLEOTIDE SEQUENCE [LARGE SCALE GENOMIC DNA]</scope>
    <source>
        <strain evidence="3 4">GTF31</strain>
    </source>
</reference>
<dbReference type="InterPro" id="IPR025420">
    <property type="entry name" value="DUF4143"/>
</dbReference>
<evidence type="ECO:0000313" key="4">
    <source>
        <dbReference type="Proteomes" id="UP000248764"/>
    </source>
</evidence>
<keyword evidence="4" id="KW-1185">Reference proteome</keyword>
<accession>A0A2W2B0U8</accession>
<feature type="domain" description="DUF4143" evidence="2">
    <location>
        <begin position="203"/>
        <end position="363"/>
    </location>
</feature>
<dbReference type="Pfam" id="PF13635">
    <property type="entry name" value="DUF4143"/>
    <property type="match status" value="1"/>
</dbReference>
<proteinExistence type="predicted"/>
<organism evidence="3 4">
    <name type="scientific">Jiangella anatolica</name>
    <dbReference type="NCBI Taxonomy" id="2670374"/>
    <lineage>
        <taxon>Bacteria</taxon>
        <taxon>Bacillati</taxon>
        <taxon>Actinomycetota</taxon>
        <taxon>Actinomycetes</taxon>
        <taxon>Jiangellales</taxon>
        <taxon>Jiangellaceae</taxon>
        <taxon>Jiangella</taxon>
    </lineage>
</organism>
<dbReference type="EMBL" id="POTW01000127">
    <property type="protein sequence ID" value="PZF79612.1"/>
    <property type="molecule type" value="Genomic_DNA"/>
</dbReference>
<evidence type="ECO:0000313" key="3">
    <source>
        <dbReference type="EMBL" id="PZF79612.1"/>
    </source>
</evidence>
<dbReference type="InterPro" id="IPR041682">
    <property type="entry name" value="AAA_14"/>
</dbReference>
<gene>
    <name evidence="3" type="ORF">C1I92_30335</name>
</gene>
<name>A0A2W2B0U8_9ACTN</name>
<evidence type="ECO:0000259" key="2">
    <source>
        <dbReference type="Pfam" id="PF13635"/>
    </source>
</evidence>
<dbReference type="PANTHER" id="PTHR43566">
    <property type="entry name" value="CONSERVED PROTEIN"/>
    <property type="match status" value="1"/>
</dbReference>
<evidence type="ECO:0000259" key="1">
    <source>
        <dbReference type="Pfam" id="PF13173"/>
    </source>
</evidence>
<dbReference type="RefSeq" id="WP_111258370.1">
    <property type="nucleotide sequence ID" value="NZ_POTW01000127.1"/>
</dbReference>
<feature type="domain" description="AAA" evidence="1">
    <location>
        <begin position="21"/>
        <end position="139"/>
    </location>
</feature>
<sequence length="423" mass="45112">MPELVPRAAARRLHELADHLRVVMVSGPRQAGKTTLLRQYLADAGGGSFRTLDRADTLAAARDDPASFAAFGDPPRVIDEVQLGGDALVRAIKVSVDDDPTPGRFILSGSSRFLTIPTLSESLAGRVAFVDLWPLSLAERTRAGGNPLNWMFADDVPLAESPWTRSQYLDSIVGGGFPEALAITSPLARRAWFDGYLSTVVTRDIRDFATVARGDAVARLVGLIAARAGGTAVLADLAQGADLARDTARSYLSYLDMVYLTMTVPAWSTNLTSRLSKTPKLYPTDSGLAAHLLDVGVDELAEPGHPALGPLLETFVATELLKAIAAADGRFSLSHLRTADRREVDFILEGPRGRIVAVEVKASASPGAAAVKGLRWLRERLGDRLHAGILLHLGHEAASRGDGVYTVPISALWDHAPLPAGSL</sequence>
<dbReference type="AlphaFoldDB" id="A0A2W2B0U8"/>
<evidence type="ECO:0008006" key="5">
    <source>
        <dbReference type="Google" id="ProtNLM"/>
    </source>
</evidence>
<dbReference type="Proteomes" id="UP000248764">
    <property type="component" value="Unassembled WGS sequence"/>
</dbReference>
<dbReference type="SUPFAM" id="SSF52540">
    <property type="entry name" value="P-loop containing nucleoside triphosphate hydrolases"/>
    <property type="match status" value="1"/>
</dbReference>
<dbReference type="InterPro" id="IPR027417">
    <property type="entry name" value="P-loop_NTPase"/>
</dbReference>